<accession>A0A315AFG1</accession>
<sequence length="108" mass="12092">MFNPCRSSAQSSSTPQPSHSPKMPQILHQRIQSPILGACLIFHTAQSSGSCKYSCTFYDKVFSTSQAFGSYQKAHRKERNALFVSEQQRAVEENDKDNDVVLSPDHIT</sequence>
<dbReference type="Proteomes" id="UP000250321">
    <property type="component" value="Unassembled WGS sequence"/>
</dbReference>
<dbReference type="AlphaFoldDB" id="A0A315AFG1"/>
<reference evidence="2 3" key="1">
    <citation type="submission" date="2018-02" db="EMBL/GenBank/DDBJ databases">
        <title>Draft genome of wild Prunus yedoensis var. nudiflora.</title>
        <authorList>
            <person name="Baek S."/>
            <person name="Kim J.-H."/>
            <person name="Choi K."/>
            <person name="Kim G.-B."/>
            <person name="Cho A."/>
            <person name="Jang H."/>
            <person name="Shin C.-H."/>
            <person name="Yu H.-J."/>
            <person name="Mun J.-H."/>
        </authorList>
    </citation>
    <scope>NUCLEOTIDE SEQUENCE [LARGE SCALE GENOMIC DNA]</scope>
    <source>
        <strain evidence="3">cv. Jeju island</strain>
        <tissue evidence="2">Leaf</tissue>
    </source>
</reference>
<evidence type="ECO:0000313" key="3">
    <source>
        <dbReference type="Proteomes" id="UP000250321"/>
    </source>
</evidence>
<evidence type="ECO:0000256" key="1">
    <source>
        <dbReference type="SAM" id="MobiDB-lite"/>
    </source>
</evidence>
<protein>
    <submittedName>
        <fullName evidence="2">Uncharacterized protein</fullName>
    </submittedName>
</protein>
<proteinExistence type="predicted"/>
<organism evidence="2 3">
    <name type="scientific">Prunus yedoensis var. nudiflora</name>
    <dbReference type="NCBI Taxonomy" id="2094558"/>
    <lineage>
        <taxon>Eukaryota</taxon>
        <taxon>Viridiplantae</taxon>
        <taxon>Streptophyta</taxon>
        <taxon>Embryophyta</taxon>
        <taxon>Tracheophyta</taxon>
        <taxon>Spermatophyta</taxon>
        <taxon>Magnoliopsida</taxon>
        <taxon>eudicotyledons</taxon>
        <taxon>Gunneridae</taxon>
        <taxon>Pentapetalae</taxon>
        <taxon>rosids</taxon>
        <taxon>fabids</taxon>
        <taxon>Rosales</taxon>
        <taxon>Rosaceae</taxon>
        <taxon>Amygdaloideae</taxon>
        <taxon>Amygdaleae</taxon>
        <taxon>Prunus</taxon>
    </lineage>
</organism>
<dbReference type="STRING" id="2094558.A0A315AFG1"/>
<feature type="region of interest" description="Disordered" evidence="1">
    <location>
        <begin position="1"/>
        <end position="25"/>
    </location>
</feature>
<name>A0A315AFG1_PRUYE</name>
<feature type="compositionally biased region" description="Low complexity" evidence="1">
    <location>
        <begin position="7"/>
        <end position="21"/>
    </location>
</feature>
<keyword evidence="3" id="KW-1185">Reference proteome</keyword>
<evidence type="ECO:0000313" key="2">
    <source>
        <dbReference type="EMBL" id="PQQ12956.1"/>
    </source>
</evidence>
<comment type="caution">
    <text evidence="2">The sequence shown here is derived from an EMBL/GenBank/DDBJ whole genome shotgun (WGS) entry which is preliminary data.</text>
</comment>
<gene>
    <name evidence="2" type="ORF">Pyn_17753</name>
</gene>
<dbReference type="EMBL" id="PJQY01000322">
    <property type="protein sequence ID" value="PQQ12956.1"/>
    <property type="molecule type" value="Genomic_DNA"/>
</dbReference>